<dbReference type="AlphaFoldDB" id="A0A1H7SVJ3"/>
<comment type="similarity">
    <text evidence="1">Belongs to the acyl coenzyme A hydrolase family.</text>
</comment>
<proteinExistence type="inferred from homology"/>
<dbReference type="RefSeq" id="WP_089911404.1">
    <property type="nucleotide sequence ID" value="NZ_FOBB01000002.1"/>
</dbReference>
<dbReference type="InterPro" id="IPR006683">
    <property type="entry name" value="Thioestr_dom"/>
</dbReference>
<evidence type="ECO:0000259" key="4">
    <source>
        <dbReference type="PROSITE" id="PS51770"/>
    </source>
</evidence>
<dbReference type="STRING" id="573321.SAMN04488505_1021059"/>
<dbReference type="GO" id="GO:0052816">
    <property type="term" value="F:long-chain fatty acyl-CoA hydrolase activity"/>
    <property type="evidence" value="ECO:0007669"/>
    <property type="project" value="TreeGrafter"/>
</dbReference>
<dbReference type="InterPro" id="IPR040170">
    <property type="entry name" value="Cytosol_ACT"/>
</dbReference>
<keyword evidence="6" id="KW-1185">Reference proteome</keyword>
<keyword evidence="2 3" id="KW-0378">Hydrolase</keyword>
<name>A0A1H7SVJ3_9BACT</name>
<accession>A0A1H7SVJ3</accession>
<dbReference type="Pfam" id="PF03061">
    <property type="entry name" value="4HBT"/>
    <property type="match status" value="1"/>
</dbReference>
<dbReference type="PROSITE" id="PS51770">
    <property type="entry name" value="HOTDOG_ACOT"/>
    <property type="match status" value="1"/>
</dbReference>
<dbReference type="GO" id="GO:0006637">
    <property type="term" value="P:acyl-CoA metabolic process"/>
    <property type="evidence" value="ECO:0007669"/>
    <property type="project" value="TreeGrafter"/>
</dbReference>
<evidence type="ECO:0000256" key="1">
    <source>
        <dbReference type="ARBA" id="ARBA00010458"/>
    </source>
</evidence>
<gene>
    <name evidence="5" type="ORF">SAMN04488505_1021059</name>
</gene>
<dbReference type="InterPro" id="IPR029069">
    <property type="entry name" value="HotDog_dom_sf"/>
</dbReference>
<feature type="domain" description="HotDog ACOT-type" evidence="4">
    <location>
        <begin position="6"/>
        <end position="118"/>
    </location>
</feature>
<evidence type="ECO:0000313" key="6">
    <source>
        <dbReference type="Proteomes" id="UP000198984"/>
    </source>
</evidence>
<protein>
    <submittedName>
        <fullName evidence="5">Acyl-CoA hydrolase</fullName>
    </submittedName>
</protein>
<dbReference type="InterPro" id="IPR033120">
    <property type="entry name" value="HOTDOG_ACOT"/>
</dbReference>
<dbReference type="Gene3D" id="3.10.129.10">
    <property type="entry name" value="Hotdog Thioesterase"/>
    <property type="match status" value="1"/>
</dbReference>
<sequence>MSNSNISNSITLRFLAEPSDVNFGGKVHGGAVMKWIDQAGYTCAAQWSGQYCVTVYVGGIRFYQPISIGNLVEINATVIYTGNSSMHIAINVFASNPRKSERIKTTHCIMVFAAVDDHGKTVAVPKWEPKTDEELHMHDYAQRLMDLRKNIEEEMKPYL</sequence>
<dbReference type="Proteomes" id="UP000198984">
    <property type="component" value="Unassembled WGS sequence"/>
</dbReference>
<dbReference type="CDD" id="cd03442">
    <property type="entry name" value="BFIT_BACH"/>
    <property type="match status" value="1"/>
</dbReference>
<dbReference type="GO" id="GO:0005829">
    <property type="term" value="C:cytosol"/>
    <property type="evidence" value="ECO:0007669"/>
    <property type="project" value="TreeGrafter"/>
</dbReference>
<evidence type="ECO:0000256" key="3">
    <source>
        <dbReference type="PROSITE-ProRule" id="PRU01106"/>
    </source>
</evidence>
<reference evidence="5 6" key="1">
    <citation type="submission" date="2016-10" db="EMBL/GenBank/DDBJ databases">
        <authorList>
            <person name="de Groot N.N."/>
        </authorList>
    </citation>
    <scope>NUCLEOTIDE SEQUENCE [LARGE SCALE GENOMIC DNA]</scope>
    <source>
        <strain evidence="5 6">DSM 21039</strain>
    </source>
</reference>
<dbReference type="SUPFAM" id="SSF54637">
    <property type="entry name" value="Thioesterase/thiol ester dehydrase-isomerase"/>
    <property type="match status" value="1"/>
</dbReference>
<organism evidence="5 6">
    <name type="scientific">Chitinophaga rupis</name>
    <dbReference type="NCBI Taxonomy" id="573321"/>
    <lineage>
        <taxon>Bacteria</taxon>
        <taxon>Pseudomonadati</taxon>
        <taxon>Bacteroidota</taxon>
        <taxon>Chitinophagia</taxon>
        <taxon>Chitinophagales</taxon>
        <taxon>Chitinophagaceae</taxon>
        <taxon>Chitinophaga</taxon>
    </lineage>
</organism>
<dbReference type="PANTHER" id="PTHR11049:SF16">
    <property type="entry name" value="PROTEIN VDLD"/>
    <property type="match status" value="1"/>
</dbReference>
<dbReference type="PANTHER" id="PTHR11049">
    <property type="entry name" value="ACYL COENZYME A THIOESTER HYDROLASE"/>
    <property type="match status" value="1"/>
</dbReference>
<dbReference type="EMBL" id="FOBB01000002">
    <property type="protein sequence ID" value="SEL76601.1"/>
    <property type="molecule type" value="Genomic_DNA"/>
</dbReference>
<evidence type="ECO:0000313" key="5">
    <source>
        <dbReference type="EMBL" id="SEL76601.1"/>
    </source>
</evidence>
<dbReference type="OrthoDB" id="9801856at2"/>
<evidence type="ECO:0000256" key="2">
    <source>
        <dbReference type="ARBA" id="ARBA00022801"/>
    </source>
</evidence>